<gene>
    <name evidence="5" type="ORF">IAB60_02285</name>
</gene>
<keyword evidence="3" id="KW-0238">DNA-binding</keyword>
<dbReference type="InterPro" id="IPR036388">
    <property type="entry name" value="WH-like_DNA-bd_sf"/>
</dbReference>
<dbReference type="AlphaFoldDB" id="A0A9D1GH74"/>
<evidence type="ECO:0000256" key="3">
    <source>
        <dbReference type="ARBA" id="ARBA00023125"/>
    </source>
</evidence>
<dbReference type="PIRSF" id="PIRSF019455">
    <property type="entry name" value="CopR_AtkY"/>
    <property type="match status" value="1"/>
</dbReference>
<reference evidence="5" key="1">
    <citation type="submission" date="2020-10" db="EMBL/GenBank/DDBJ databases">
        <authorList>
            <person name="Gilroy R."/>
        </authorList>
    </citation>
    <scope>NUCLEOTIDE SEQUENCE</scope>
    <source>
        <strain evidence="5">CHK123-3438</strain>
    </source>
</reference>
<dbReference type="InterPro" id="IPR036390">
    <property type="entry name" value="WH_DNA-bd_sf"/>
</dbReference>
<protein>
    <submittedName>
        <fullName evidence="5">BlaI/MecI/CopY family transcriptional regulator</fullName>
    </submittedName>
</protein>
<comment type="caution">
    <text evidence="5">The sequence shown here is derived from an EMBL/GenBank/DDBJ whole genome shotgun (WGS) entry which is preliminary data.</text>
</comment>
<reference evidence="5" key="2">
    <citation type="journal article" date="2021" name="PeerJ">
        <title>Extensive microbial diversity within the chicken gut microbiome revealed by metagenomics and culture.</title>
        <authorList>
            <person name="Gilroy R."/>
            <person name="Ravi A."/>
            <person name="Getino M."/>
            <person name="Pursley I."/>
            <person name="Horton D.L."/>
            <person name="Alikhan N.F."/>
            <person name="Baker D."/>
            <person name="Gharbi K."/>
            <person name="Hall N."/>
            <person name="Watson M."/>
            <person name="Adriaenssens E.M."/>
            <person name="Foster-Nyarko E."/>
            <person name="Jarju S."/>
            <person name="Secka A."/>
            <person name="Antonio M."/>
            <person name="Oren A."/>
            <person name="Chaudhuri R.R."/>
            <person name="La Ragione R."/>
            <person name="Hildebrand F."/>
            <person name="Pallen M.J."/>
        </authorList>
    </citation>
    <scope>NUCLEOTIDE SEQUENCE</scope>
    <source>
        <strain evidence="5">CHK123-3438</strain>
    </source>
</reference>
<dbReference type="GO" id="GO:0045892">
    <property type="term" value="P:negative regulation of DNA-templated transcription"/>
    <property type="evidence" value="ECO:0007669"/>
    <property type="project" value="InterPro"/>
</dbReference>
<dbReference type="InterPro" id="IPR005650">
    <property type="entry name" value="BlaI_family"/>
</dbReference>
<keyword evidence="4" id="KW-0804">Transcription</keyword>
<dbReference type="EMBL" id="DVKS01000039">
    <property type="protein sequence ID" value="HIT40920.1"/>
    <property type="molecule type" value="Genomic_DNA"/>
</dbReference>
<organism evidence="5 6">
    <name type="scientific">Candidatus Caccovicinus merdipullorum</name>
    <dbReference type="NCBI Taxonomy" id="2840724"/>
    <lineage>
        <taxon>Bacteria</taxon>
        <taxon>Bacillati</taxon>
        <taxon>Bacillota</taxon>
        <taxon>Clostridia</taxon>
        <taxon>Eubacteriales</taxon>
        <taxon>Candidatus Caccovicinus</taxon>
    </lineage>
</organism>
<dbReference type="Proteomes" id="UP000886860">
    <property type="component" value="Unassembled WGS sequence"/>
</dbReference>
<comment type="similarity">
    <text evidence="1">Belongs to the BlaI transcriptional regulatory family.</text>
</comment>
<keyword evidence="2" id="KW-0805">Transcription regulation</keyword>
<name>A0A9D1GH74_9FIRM</name>
<dbReference type="Gene3D" id="1.10.10.10">
    <property type="entry name" value="Winged helix-like DNA-binding domain superfamily/Winged helix DNA-binding domain"/>
    <property type="match status" value="1"/>
</dbReference>
<evidence type="ECO:0000256" key="1">
    <source>
        <dbReference type="ARBA" id="ARBA00011046"/>
    </source>
</evidence>
<dbReference type="SUPFAM" id="SSF46785">
    <property type="entry name" value="Winged helix' DNA-binding domain"/>
    <property type="match status" value="1"/>
</dbReference>
<sequence length="134" mass="15678">MAKTPLEPLEFLGNRKPLSETELEYMRVIWNQPEGISSEEIYSMFPNALGTKSTILFRISEKGYVNVERDGLHYVYTPQVTERQYNQAIMQKKMKKTFGITKLPDFIAAFCGRKELTEEEAKKMEEMIRELEDD</sequence>
<evidence type="ECO:0000256" key="4">
    <source>
        <dbReference type="ARBA" id="ARBA00023163"/>
    </source>
</evidence>
<accession>A0A9D1GH74</accession>
<dbReference type="Pfam" id="PF03965">
    <property type="entry name" value="Penicillinase_R"/>
    <property type="match status" value="1"/>
</dbReference>
<dbReference type="GO" id="GO:0003677">
    <property type="term" value="F:DNA binding"/>
    <property type="evidence" value="ECO:0007669"/>
    <property type="project" value="UniProtKB-KW"/>
</dbReference>
<evidence type="ECO:0000313" key="5">
    <source>
        <dbReference type="EMBL" id="HIT40920.1"/>
    </source>
</evidence>
<proteinExistence type="inferred from homology"/>
<evidence type="ECO:0000313" key="6">
    <source>
        <dbReference type="Proteomes" id="UP000886860"/>
    </source>
</evidence>
<evidence type="ECO:0000256" key="2">
    <source>
        <dbReference type="ARBA" id="ARBA00023015"/>
    </source>
</evidence>